<accession>A0A6V6YSB0</accession>
<dbReference type="AlphaFoldDB" id="A0A6V6YSB0"/>
<evidence type="ECO:0000313" key="1">
    <source>
        <dbReference type="EMBL" id="CAD0002408.1"/>
    </source>
</evidence>
<dbReference type="RefSeq" id="WP_180908236.1">
    <property type="nucleotide sequence ID" value="NZ_CAIJDP010000060.1"/>
</dbReference>
<evidence type="ECO:0000313" key="2">
    <source>
        <dbReference type="Proteomes" id="UP000530060"/>
    </source>
</evidence>
<dbReference type="Gene3D" id="1.20.120.450">
    <property type="entry name" value="dinb family like domain"/>
    <property type="match status" value="1"/>
</dbReference>
<dbReference type="Proteomes" id="UP000530060">
    <property type="component" value="Unassembled WGS sequence"/>
</dbReference>
<comment type="caution">
    <text evidence="1">The sequence shown here is derived from an EMBL/GenBank/DDBJ whole genome shotgun (WGS) entry which is preliminary data.</text>
</comment>
<organism evidence="1 2">
    <name type="scientific">Flavobacterium salmonis</name>
    <dbReference type="NCBI Taxonomy" id="2654844"/>
    <lineage>
        <taxon>Bacteria</taxon>
        <taxon>Pseudomonadati</taxon>
        <taxon>Bacteroidota</taxon>
        <taxon>Flavobacteriia</taxon>
        <taxon>Flavobacteriales</taxon>
        <taxon>Flavobacteriaceae</taxon>
        <taxon>Flavobacterium</taxon>
    </lineage>
</organism>
<gene>
    <name evidence="1" type="ORF">FLAT13_01114</name>
</gene>
<name>A0A6V6YSB0_9FLAO</name>
<sequence length="163" mass="19019">MTKIYRQGAIGALLDEYERAIIDLQQVIADISDNQLIAIIHHKTTDANCESVQTVLAHVVSSGFAYAMDIRQHLGEEVDYPDDVLHLTVNDFHKDLNSCFKFMAETFKNIQDNQLEEFDNEKKIITPWRQVYDIEQITEHAIVHILRHRRQIEKFKIIIDTLK</sequence>
<dbReference type="InterPro" id="IPR034660">
    <property type="entry name" value="DinB/YfiT-like"/>
</dbReference>
<keyword evidence="2" id="KW-1185">Reference proteome</keyword>
<dbReference type="EMBL" id="CAIJDP010000060">
    <property type="protein sequence ID" value="CAD0002408.1"/>
    <property type="molecule type" value="Genomic_DNA"/>
</dbReference>
<protein>
    <submittedName>
        <fullName evidence="1">Damage-inducible protein DinB</fullName>
    </submittedName>
</protein>
<reference evidence="1 2" key="1">
    <citation type="submission" date="2020-06" db="EMBL/GenBank/DDBJ databases">
        <authorList>
            <person name="Criscuolo A."/>
        </authorList>
    </citation>
    <scope>NUCLEOTIDE SEQUENCE [LARGE SCALE GENOMIC DNA]</scope>
    <source>
        <strain evidence="2">CIP 111411</strain>
    </source>
</reference>
<dbReference type="SUPFAM" id="SSF109854">
    <property type="entry name" value="DinB/YfiT-like putative metalloenzymes"/>
    <property type="match status" value="1"/>
</dbReference>
<proteinExistence type="predicted"/>